<dbReference type="GO" id="GO:0006006">
    <property type="term" value="P:glucose metabolic process"/>
    <property type="evidence" value="ECO:0007669"/>
    <property type="project" value="UniProtKB-KW"/>
</dbReference>
<keyword evidence="4" id="KW-1185">Reference proteome</keyword>
<evidence type="ECO:0000256" key="1">
    <source>
        <dbReference type="ARBA" id="ARBA00005564"/>
    </source>
</evidence>
<dbReference type="Pfam" id="PF10282">
    <property type="entry name" value="Lactonase"/>
    <property type="match status" value="1"/>
</dbReference>
<keyword evidence="2" id="KW-0119">Carbohydrate metabolism</keyword>
<dbReference type="PANTHER" id="PTHR30344:SF1">
    <property type="entry name" value="6-PHOSPHOGLUCONOLACTONASE"/>
    <property type="match status" value="1"/>
</dbReference>
<dbReference type="InterPro" id="IPR019405">
    <property type="entry name" value="Lactonase_7-beta_prop"/>
</dbReference>
<protein>
    <submittedName>
        <fullName evidence="3">Lactonase family protein</fullName>
    </submittedName>
</protein>
<accession>A0A7G8BRA5</accession>
<dbReference type="InterPro" id="IPR050282">
    <property type="entry name" value="Cycloisomerase_2"/>
</dbReference>
<gene>
    <name evidence="3" type="ORF">H7849_19410</name>
</gene>
<name>A0A7G8BRA5_9BACT</name>
<evidence type="ECO:0000256" key="2">
    <source>
        <dbReference type="ARBA" id="ARBA00022526"/>
    </source>
</evidence>
<dbReference type="AlphaFoldDB" id="A0A7G8BRA5"/>
<dbReference type="EMBL" id="CP060394">
    <property type="protein sequence ID" value="QNI35075.1"/>
    <property type="molecule type" value="Genomic_DNA"/>
</dbReference>
<evidence type="ECO:0000313" key="3">
    <source>
        <dbReference type="EMBL" id="QNI35075.1"/>
    </source>
</evidence>
<dbReference type="KEGG" id="adin:H7849_19410"/>
<sequence>MKAAAVSSLAANTWWAEAKTATNAQDSRLMFAGTQTGVSSKGIYAFRWDPSNGELKELGLAVESDNPTFIALSPDGKHLYAANEIDQYEGTKSGSVSGFTIDRAGAKLTHINTVSSAGAGPCHVSVDQTGRALFCADYSGGSAASFHIDQTGKLSEPVSQFHYEGHGPVADRQEATHAHRATVTPDNHYVLINDLGLDCIHIYHLDPATAKLTPNDPQEWSAKPGSGPRALRFHPNGKWAYCLNELTSTIDVLAWDGRTGKLTSLQHVELMPKDYRGESAASEIVIDSSGHFAYAAVRFWDRVVTLSIDPSSGKLAQIGATSCGGKVPRHMTLDPTERWLLVANQASDNIAVIQRDSKTGKLAETGNSFPLIKPQCLVFV</sequence>
<evidence type="ECO:0000313" key="4">
    <source>
        <dbReference type="Proteomes" id="UP000515312"/>
    </source>
</evidence>
<dbReference type="PANTHER" id="PTHR30344">
    <property type="entry name" value="6-PHOSPHOGLUCONOLACTONASE-RELATED"/>
    <property type="match status" value="1"/>
</dbReference>
<dbReference type="Gene3D" id="2.130.10.10">
    <property type="entry name" value="YVTN repeat-like/Quinoprotein amine dehydrogenase"/>
    <property type="match status" value="1"/>
</dbReference>
<dbReference type="Proteomes" id="UP000515312">
    <property type="component" value="Chromosome"/>
</dbReference>
<dbReference type="InterPro" id="IPR011048">
    <property type="entry name" value="Haem_d1_sf"/>
</dbReference>
<dbReference type="SUPFAM" id="SSF51004">
    <property type="entry name" value="C-terminal (heme d1) domain of cytochrome cd1-nitrite reductase"/>
    <property type="match status" value="1"/>
</dbReference>
<keyword evidence="2" id="KW-0313">Glucose metabolism</keyword>
<proteinExistence type="inferred from homology"/>
<organism evidence="3 4">
    <name type="scientific">Alloacidobacterium dinghuense</name>
    <dbReference type="NCBI Taxonomy" id="2763107"/>
    <lineage>
        <taxon>Bacteria</taxon>
        <taxon>Pseudomonadati</taxon>
        <taxon>Acidobacteriota</taxon>
        <taxon>Terriglobia</taxon>
        <taxon>Terriglobales</taxon>
        <taxon>Acidobacteriaceae</taxon>
        <taxon>Alloacidobacterium</taxon>
    </lineage>
</organism>
<reference evidence="3 4" key="1">
    <citation type="submission" date="2020-08" db="EMBL/GenBank/DDBJ databases">
        <title>Edaphobacter telluris sp. nov. and Acidobacterium dinghuensis sp. nov., two acidobacteria isolated from forest soil.</title>
        <authorList>
            <person name="Fu J."/>
            <person name="Qiu L."/>
        </authorList>
    </citation>
    <scope>NUCLEOTIDE SEQUENCE [LARGE SCALE GENOMIC DNA]</scope>
    <source>
        <strain evidence="3">4Y35</strain>
    </source>
</reference>
<dbReference type="InterPro" id="IPR015943">
    <property type="entry name" value="WD40/YVTN_repeat-like_dom_sf"/>
</dbReference>
<comment type="similarity">
    <text evidence="1">Belongs to the cycloisomerase 2 family.</text>
</comment>
<dbReference type="GO" id="GO:0017057">
    <property type="term" value="F:6-phosphogluconolactonase activity"/>
    <property type="evidence" value="ECO:0007669"/>
    <property type="project" value="TreeGrafter"/>
</dbReference>